<feature type="transmembrane region" description="Helical" evidence="1">
    <location>
        <begin position="456"/>
        <end position="476"/>
    </location>
</feature>
<evidence type="ECO:0000256" key="1">
    <source>
        <dbReference type="SAM" id="Phobius"/>
    </source>
</evidence>
<accession>A0A7S3V230</accession>
<evidence type="ECO:0000313" key="2">
    <source>
        <dbReference type="EMBL" id="CAE0446538.1"/>
    </source>
</evidence>
<feature type="transmembrane region" description="Helical" evidence="1">
    <location>
        <begin position="277"/>
        <end position="296"/>
    </location>
</feature>
<protein>
    <submittedName>
        <fullName evidence="2">Uncharacterized protein</fullName>
    </submittedName>
</protein>
<keyword evidence="1" id="KW-1133">Transmembrane helix</keyword>
<dbReference type="PROSITE" id="PS51257">
    <property type="entry name" value="PROKAR_LIPOPROTEIN"/>
    <property type="match status" value="1"/>
</dbReference>
<feature type="transmembrane region" description="Helical" evidence="1">
    <location>
        <begin position="15"/>
        <end position="34"/>
    </location>
</feature>
<feature type="transmembrane region" description="Helical" evidence="1">
    <location>
        <begin position="609"/>
        <end position="628"/>
    </location>
</feature>
<feature type="transmembrane region" description="Helical" evidence="1">
    <location>
        <begin position="221"/>
        <end position="240"/>
    </location>
</feature>
<keyword evidence="1" id="KW-0472">Membrane</keyword>
<feature type="transmembrane region" description="Helical" evidence="1">
    <location>
        <begin position="399"/>
        <end position="415"/>
    </location>
</feature>
<feature type="transmembrane region" description="Helical" evidence="1">
    <location>
        <begin position="640"/>
        <end position="660"/>
    </location>
</feature>
<feature type="transmembrane region" description="Helical" evidence="1">
    <location>
        <begin position="427"/>
        <end position="444"/>
    </location>
</feature>
<organism evidence="2">
    <name type="scientific">Aplanochytrium stocchinoi</name>
    <dbReference type="NCBI Taxonomy" id="215587"/>
    <lineage>
        <taxon>Eukaryota</taxon>
        <taxon>Sar</taxon>
        <taxon>Stramenopiles</taxon>
        <taxon>Bigyra</taxon>
        <taxon>Labyrinthulomycetes</taxon>
        <taxon>Thraustochytrida</taxon>
        <taxon>Thraustochytriidae</taxon>
        <taxon>Aplanochytrium</taxon>
    </lineage>
</organism>
<feature type="transmembrane region" description="Helical" evidence="1">
    <location>
        <begin position="532"/>
        <end position="552"/>
    </location>
</feature>
<dbReference type="AlphaFoldDB" id="A0A7S3V230"/>
<feature type="transmembrane region" description="Helical" evidence="1">
    <location>
        <begin position="582"/>
        <end position="602"/>
    </location>
</feature>
<feature type="transmembrane region" description="Helical" evidence="1">
    <location>
        <begin position="174"/>
        <end position="196"/>
    </location>
</feature>
<reference evidence="2" key="1">
    <citation type="submission" date="2021-01" db="EMBL/GenBank/DDBJ databases">
        <authorList>
            <person name="Corre E."/>
            <person name="Pelletier E."/>
            <person name="Niang G."/>
            <person name="Scheremetjew M."/>
            <person name="Finn R."/>
            <person name="Kale V."/>
            <person name="Holt S."/>
            <person name="Cochrane G."/>
            <person name="Meng A."/>
            <person name="Brown T."/>
            <person name="Cohen L."/>
        </authorList>
    </citation>
    <scope>NUCLEOTIDE SEQUENCE</scope>
    <source>
        <strain evidence="2">GSBS06</strain>
    </source>
</reference>
<feature type="transmembrane region" description="Helical" evidence="1">
    <location>
        <begin position="92"/>
        <end position="111"/>
    </location>
</feature>
<feature type="transmembrane region" description="Helical" evidence="1">
    <location>
        <begin position="247"/>
        <end position="271"/>
    </location>
</feature>
<dbReference type="EMBL" id="HBIN01021559">
    <property type="protein sequence ID" value="CAE0446538.1"/>
    <property type="molecule type" value="Transcribed_RNA"/>
</dbReference>
<sequence length="677" mass="75793">MYMKLLEEFGELPPVGVWGVASISACMAINSFILGNIKPPSTNVGEQLLWIIHSDMFEIQNLGHSAFLLMFATSWWKNQNVTGAYMSQLSSVYALPVLASFVTIGLHIHNLNSKSGSNSSHRYLLIGIICTSVHTFCLLFSTFVTTSRQYAKKYSILNPLTYTTRDKYSFLRRLMLFQVLISIAEPLALAATRFGLEWTTTMQMEIDSQPALALRGYMESYTLAFHQAFAMSVAFSQIVIPDEDKDIYVVCFAGAAQLICAIGFLFGGSLIPSDITFLGTNFVKIATHLGLAWGFWKMTVNVFNQKQQLGKLRYVPKLSNEPEDEHIRDPNHKALWTIAFRMHEGLSITTIQFAKVAFGISIAFGLWWQIQACFLVSLAHRPGYKEFDAANSLRYGLNFGMHGAGITVFDMLLCFRNLKSWRFMKYAAIGGCFGGAISSTGHVFRINALQQHQDKLSVMIFFGTRACISIIFGLALSKLDFETEALYFKLEAESKEMEKAPTKEKVESDNANIVPVTLFQFLRGYASKEEMYALLSYFASVLLYSAAVVWRFRNAGAISSGFFLANAEPGGGWRLLEFAPGYGLVFHFCLILGGFASSWLQFRFEPSRWIAIFFASSSMLVGAVQVYVIGVNHFDKIDALVMATSFSFSGASAVLIWYLYTGKVKKGFNVRHADLWH</sequence>
<proteinExistence type="predicted"/>
<feature type="transmembrane region" description="Helical" evidence="1">
    <location>
        <begin position="356"/>
        <end position="379"/>
    </location>
</feature>
<feature type="transmembrane region" description="Helical" evidence="1">
    <location>
        <begin position="123"/>
        <end position="144"/>
    </location>
</feature>
<gene>
    <name evidence="2" type="ORF">ASTO00021_LOCUS16529</name>
</gene>
<keyword evidence="1" id="KW-0812">Transmembrane</keyword>
<name>A0A7S3V230_9STRA</name>